<keyword evidence="3" id="KW-1185">Reference proteome</keyword>
<feature type="compositionally biased region" description="Polar residues" evidence="1">
    <location>
        <begin position="16"/>
        <end position="46"/>
    </location>
</feature>
<dbReference type="EMBL" id="CAXITT010000363">
    <property type="protein sequence ID" value="CAL1539953.1"/>
    <property type="molecule type" value="Genomic_DNA"/>
</dbReference>
<dbReference type="Proteomes" id="UP001497497">
    <property type="component" value="Unassembled WGS sequence"/>
</dbReference>
<sequence>MTMAPPGRPLDRYPHSDNQSMQIYNGNSRYASQPSPRYSQHSQPLVQNGRHHTPQELQNGRHHSDPNAIYSTPHKRQNSSQGDYPVQAVVPYGQRPPQEREAHVNPKEQMNSRAVEKYQKKDKAVIRQGKHAAAVDQLFENDLHNVEPVVSRQISRRDQPSSVEVLPNGMLAEPQGASDPRYIKRYLNLQVHYNQNAPNVKEPQRRDSKSPAAHDPDSSLSTSFDPMRDRHMWTMWRTAVNGRIVDEVRKLEKIKSERGSEASVSLDSKAPGVYGRAIVAPPLKRFIRFDEQSKEMANQLSSVGQGRLQTDQFVYYGLPRVYVEPGRNPKI</sequence>
<reference evidence="2 3" key="1">
    <citation type="submission" date="2024-04" db="EMBL/GenBank/DDBJ databases">
        <authorList>
            <consortium name="Genoscope - CEA"/>
            <person name="William W."/>
        </authorList>
    </citation>
    <scope>NUCLEOTIDE SEQUENCE [LARGE SCALE GENOMIC DNA]</scope>
</reference>
<accession>A0AAV2I5F0</accession>
<name>A0AAV2I5F0_LYMST</name>
<dbReference type="AlphaFoldDB" id="A0AAV2I5F0"/>
<comment type="caution">
    <text evidence="2">The sequence shown here is derived from an EMBL/GenBank/DDBJ whole genome shotgun (WGS) entry which is preliminary data.</text>
</comment>
<proteinExistence type="predicted"/>
<feature type="region of interest" description="Disordered" evidence="1">
    <location>
        <begin position="1"/>
        <end position="89"/>
    </location>
</feature>
<gene>
    <name evidence="2" type="ORF">GSLYS_00013686001</name>
</gene>
<evidence type="ECO:0000256" key="1">
    <source>
        <dbReference type="SAM" id="MobiDB-lite"/>
    </source>
</evidence>
<evidence type="ECO:0000313" key="3">
    <source>
        <dbReference type="Proteomes" id="UP001497497"/>
    </source>
</evidence>
<protein>
    <submittedName>
        <fullName evidence="2">Uncharacterized protein</fullName>
    </submittedName>
</protein>
<organism evidence="2 3">
    <name type="scientific">Lymnaea stagnalis</name>
    <name type="common">Great pond snail</name>
    <name type="synonym">Helix stagnalis</name>
    <dbReference type="NCBI Taxonomy" id="6523"/>
    <lineage>
        <taxon>Eukaryota</taxon>
        <taxon>Metazoa</taxon>
        <taxon>Spiralia</taxon>
        <taxon>Lophotrochozoa</taxon>
        <taxon>Mollusca</taxon>
        <taxon>Gastropoda</taxon>
        <taxon>Heterobranchia</taxon>
        <taxon>Euthyneura</taxon>
        <taxon>Panpulmonata</taxon>
        <taxon>Hygrophila</taxon>
        <taxon>Lymnaeoidea</taxon>
        <taxon>Lymnaeidae</taxon>
        <taxon>Lymnaea</taxon>
    </lineage>
</organism>
<feature type="compositionally biased region" description="Basic and acidic residues" evidence="1">
    <location>
        <begin position="202"/>
        <end position="217"/>
    </location>
</feature>
<feature type="region of interest" description="Disordered" evidence="1">
    <location>
        <begin position="196"/>
        <end position="225"/>
    </location>
</feature>
<evidence type="ECO:0000313" key="2">
    <source>
        <dbReference type="EMBL" id="CAL1539953.1"/>
    </source>
</evidence>